<gene>
    <name evidence="2" type="ORF">B0A49_11061</name>
</gene>
<proteinExistence type="predicted"/>
<dbReference type="EMBL" id="NAJN01002450">
    <property type="protein sequence ID" value="TKA52540.1"/>
    <property type="molecule type" value="Genomic_DNA"/>
</dbReference>
<organism evidence="2 3">
    <name type="scientific">Cryomyces minteri</name>
    <dbReference type="NCBI Taxonomy" id="331657"/>
    <lineage>
        <taxon>Eukaryota</taxon>
        <taxon>Fungi</taxon>
        <taxon>Dikarya</taxon>
        <taxon>Ascomycota</taxon>
        <taxon>Pezizomycotina</taxon>
        <taxon>Dothideomycetes</taxon>
        <taxon>Dothideomycetes incertae sedis</taxon>
        <taxon>Cryomyces</taxon>
    </lineage>
</organism>
<sequence>MTWCRVCTDLLEKDKATHAAVQNPEILDNSTDSNGCYCSLMDINKDDGVSNPSDWYQYCRAELAETGCVCTVSVLDNGSFKPGTWCLFCRQVLDGFGPRLGVGGELAPSAPLESPPSDTSSLKRKSCDVNDDTPSDRKKVRFSPRSSSGKPVVISSATRHRRHRARCTGITLPSSSVPLRRLSVDRRFEKPSKMTGRMVLPPAPLGVFEQPRAVVEGPAKFQFRAGPEVATVLKGCEYWG</sequence>
<keyword evidence="3" id="KW-1185">Reference proteome</keyword>
<evidence type="ECO:0000313" key="2">
    <source>
        <dbReference type="EMBL" id="TKA52540.1"/>
    </source>
</evidence>
<evidence type="ECO:0000313" key="3">
    <source>
        <dbReference type="Proteomes" id="UP000308768"/>
    </source>
</evidence>
<name>A0A4U0VSH8_9PEZI</name>
<protein>
    <submittedName>
        <fullName evidence="2">Uncharacterized protein</fullName>
    </submittedName>
</protein>
<feature type="compositionally biased region" description="Low complexity" evidence="1">
    <location>
        <begin position="107"/>
        <end position="117"/>
    </location>
</feature>
<dbReference type="Proteomes" id="UP000308768">
    <property type="component" value="Unassembled WGS sequence"/>
</dbReference>
<dbReference type="AlphaFoldDB" id="A0A4U0VSH8"/>
<accession>A0A4U0VSH8</accession>
<evidence type="ECO:0000256" key="1">
    <source>
        <dbReference type="SAM" id="MobiDB-lite"/>
    </source>
</evidence>
<feature type="region of interest" description="Disordered" evidence="1">
    <location>
        <begin position="107"/>
        <end position="158"/>
    </location>
</feature>
<comment type="caution">
    <text evidence="2">The sequence shown here is derived from an EMBL/GenBank/DDBJ whole genome shotgun (WGS) entry which is preliminary data.</text>
</comment>
<reference evidence="2 3" key="1">
    <citation type="submission" date="2017-03" db="EMBL/GenBank/DDBJ databases">
        <title>Genomes of endolithic fungi from Antarctica.</title>
        <authorList>
            <person name="Coleine C."/>
            <person name="Masonjones S."/>
            <person name="Stajich J.E."/>
        </authorList>
    </citation>
    <scope>NUCLEOTIDE SEQUENCE [LARGE SCALE GENOMIC DNA]</scope>
    <source>
        <strain evidence="2 3">CCFEE 5187</strain>
    </source>
</reference>